<comment type="caution">
    <text evidence="1">The sequence shown here is derived from an EMBL/GenBank/DDBJ whole genome shotgun (WGS) entry which is preliminary data.</text>
</comment>
<dbReference type="Proteomes" id="UP000784286">
    <property type="component" value="Unassembled WGS sequence"/>
</dbReference>
<dbReference type="EC" id="3.1.21.-" evidence="1"/>
<organism evidence="1 2">
    <name type="scientific">Candidatus Phocaeicola excrementipullorum</name>
    <dbReference type="NCBI Taxonomy" id="2838731"/>
    <lineage>
        <taxon>Bacteria</taxon>
        <taxon>Pseudomonadati</taxon>
        <taxon>Bacteroidota</taxon>
        <taxon>Bacteroidia</taxon>
        <taxon>Bacteroidales</taxon>
        <taxon>Bacteroidaceae</taxon>
        <taxon>Phocaeicola</taxon>
    </lineage>
</organism>
<dbReference type="AlphaFoldDB" id="A0A948X537"/>
<evidence type="ECO:0000313" key="1">
    <source>
        <dbReference type="EMBL" id="MBU3857401.1"/>
    </source>
</evidence>
<keyword evidence="1" id="KW-0540">Nuclease</keyword>
<proteinExistence type="predicted"/>
<dbReference type="InterPro" id="IPR019062">
    <property type="entry name" value="Restrct_endonuc_II_HpaII"/>
</dbReference>
<sequence>MAFEATKREWGELYAFFRLLADGHVYSGTPDVKKNVAQCLPVAMVQRVEHDGIRRYIVEKDEIRIQGENIDKRIPREDFATVADLILDGIRNTQGDEVTSPDGVEEFLDEVLIYDMEAKTEDRTDLSVAFYSENAPLVGFSVRSRLGVMFPLLDGGRAANFKFEQTGVKFSSPTINKINATGEEDDVISRMLMIERLGGVLKYNDVADKIFRSNVSMIDLHMGRLLGEMTRLMWLDGITRVSELTEEIKKVNPLKIKDELISKHGFYEYKVKEFLLAIASGMRPAKLYNGTDSAIGGMLFVTGNGEVLCYQRAFRQTFADFLFFNTRLEKGSTEKDRYGYLERENGTYYFKLNLKVGLLKR</sequence>
<reference evidence="1" key="2">
    <citation type="submission" date="2021-04" db="EMBL/GenBank/DDBJ databases">
        <authorList>
            <person name="Gilroy R."/>
        </authorList>
    </citation>
    <scope>NUCLEOTIDE SEQUENCE</scope>
    <source>
        <strain evidence="1">8470</strain>
    </source>
</reference>
<name>A0A948X537_9BACT</name>
<accession>A0A948X537</accession>
<dbReference type="GO" id="GO:0004519">
    <property type="term" value="F:endonuclease activity"/>
    <property type="evidence" value="ECO:0007669"/>
    <property type="project" value="UniProtKB-KW"/>
</dbReference>
<evidence type="ECO:0000313" key="2">
    <source>
        <dbReference type="Proteomes" id="UP000784286"/>
    </source>
</evidence>
<gene>
    <name evidence="1" type="ORF">H9928_12875</name>
</gene>
<dbReference type="GO" id="GO:0016787">
    <property type="term" value="F:hydrolase activity"/>
    <property type="evidence" value="ECO:0007669"/>
    <property type="project" value="UniProtKB-KW"/>
</dbReference>
<keyword evidence="1" id="KW-0255">Endonuclease</keyword>
<keyword evidence="1" id="KW-0378">Hydrolase</keyword>
<dbReference type="Pfam" id="PF09561">
    <property type="entry name" value="RE_HpaII"/>
    <property type="match status" value="1"/>
</dbReference>
<protein>
    <submittedName>
        <fullName evidence="1">HpaII family restriction endonuclease</fullName>
        <ecNumber evidence="1">3.1.21.-</ecNumber>
    </submittedName>
</protein>
<reference evidence="1" key="1">
    <citation type="journal article" date="2021" name="PeerJ">
        <title>Extensive microbial diversity within the chicken gut microbiome revealed by metagenomics and culture.</title>
        <authorList>
            <person name="Gilroy R."/>
            <person name="Ravi A."/>
            <person name="Getino M."/>
            <person name="Pursley I."/>
            <person name="Horton D.L."/>
            <person name="Alikhan N.F."/>
            <person name="Baker D."/>
            <person name="Gharbi K."/>
            <person name="Hall N."/>
            <person name="Watson M."/>
            <person name="Adriaenssens E.M."/>
            <person name="Foster-Nyarko E."/>
            <person name="Jarju S."/>
            <person name="Secka A."/>
            <person name="Antonio M."/>
            <person name="Oren A."/>
            <person name="Chaudhuri R.R."/>
            <person name="La Ragione R."/>
            <person name="Hildebrand F."/>
            <person name="Pallen M.J."/>
        </authorList>
    </citation>
    <scope>NUCLEOTIDE SEQUENCE</scope>
    <source>
        <strain evidence="1">8470</strain>
    </source>
</reference>
<dbReference type="EMBL" id="JAHLFJ010000119">
    <property type="protein sequence ID" value="MBU3857401.1"/>
    <property type="molecule type" value="Genomic_DNA"/>
</dbReference>